<evidence type="ECO:0000256" key="1">
    <source>
        <dbReference type="SAM" id="MobiDB-lite"/>
    </source>
</evidence>
<keyword evidence="3" id="KW-1185">Reference proteome</keyword>
<protein>
    <submittedName>
        <fullName evidence="2">Ribonuclease H-like domain-containing protein</fullName>
    </submittedName>
</protein>
<evidence type="ECO:0000313" key="2">
    <source>
        <dbReference type="EMBL" id="GJT12825.1"/>
    </source>
</evidence>
<reference evidence="2" key="2">
    <citation type="submission" date="2022-01" db="EMBL/GenBank/DDBJ databases">
        <authorList>
            <person name="Yamashiro T."/>
            <person name="Shiraishi A."/>
            <person name="Satake H."/>
            <person name="Nakayama K."/>
        </authorList>
    </citation>
    <scope>NUCLEOTIDE SEQUENCE</scope>
</reference>
<comment type="caution">
    <text evidence="2">The sequence shown here is derived from an EMBL/GenBank/DDBJ whole genome shotgun (WGS) entry which is preliminary data.</text>
</comment>
<evidence type="ECO:0000313" key="3">
    <source>
        <dbReference type="Proteomes" id="UP001151760"/>
    </source>
</evidence>
<dbReference type="Proteomes" id="UP001151760">
    <property type="component" value="Unassembled WGS sequence"/>
</dbReference>
<feature type="compositionally biased region" description="Basic and acidic residues" evidence="1">
    <location>
        <begin position="48"/>
        <end position="65"/>
    </location>
</feature>
<name>A0ABQ5BD95_9ASTR</name>
<sequence length="153" mass="18077">MSTYLKHMGGYTYKQLKGKSFDEIQKLFDKEMKRVNTFVAMGSEVQENNEKKEEGREEIAKVEEQKEPEEVEEDDEVELKKLLVIKKDEDIAIDSIPLATKLLVIIDYKLHKERMLVHYELIRADRSSKRDSSMIRMLQGIDREDLEALWRIV</sequence>
<reference evidence="2" key="1">
    <citation type="journal article" date="2022" name="Int. J. Mol. Sci.">
        <title>Draft Genome of Tanacetum Coccineum: Genomic Comparison of Closely Related Tanacetum-Family Plants.</title>
        <authorList>
            <person name="Yamashiro T."/>
            <person name="Shiraishi A."/>
            <person name="Nakayama K."/>
            <person name="Satake H."/>
        </authorList>
    </citation>
    <scope>NUCLEOTIDE SEQUENCE</scope>
</reference>
<feature type="region of interest" description="Disordered" evidence="1">
    <location>
        <begin position="45"/>
        <end position="71"/>
    </location>
</feature>
<proteinExistence type="predicted"/>
<accession>A0ABQ5BD95</accession>
<organism evidence="2 3">
    <name type="scientific">Tanacetum coccineum</name>
    <dbReference type="NCBI Taxonomy" id="301880"/>
    <lineage>
        <taxon>Eukaryota</taxon>
        <taxon>Viridiplantae</taxon>
        <taxon>Streptophyta</taxon>
        <taxon>Embryophyta</taxon>
        <taxon>Tracheophyta</taxon>
        <taxon>Spermatophyta</taxon>
        <taxon>Magnoliopsida</taxon>
        <taxon>eudicotyledons</taxon>
        <taxon>Gunneridae</taxon>
        <taxon>Pentapetalae</taxon>
        <taxon>asterids</taxon>
        <taxon>campanulids</taxon>
        <taxon>Asterales</taxon>
        <taxon>Asteraceae</taxon>
        <taxon>Asteroideae</taxon>
        <taxon>Anthemideae</taxon>
        <taxon>Anthemidinae</taxon>
        <taxon>Tanacetum</taxon>
    </lineage>
</organism>
<dbReference type="EMBL" id="BQNB010013180">
    <property type="protein sequence ID" value="GJT12825.1"/>
    <property type="molecule type" value="Genomic_DNA"/>
</dbReference>
<gene>
    <name evidence="2" type="ORF">Tco_0859867</name>
</gene>